<organism evidence="2 3">
    <name type="scientific">Pararhizobium polonicum</name>
    <dbReference type="NCBI Taxonomy" id="1612624"/>
    <lineage>
        <taxon>Bacteria</taxon>
        <taxon>Pseudomonadati</taxon>
        <taxon>Pseudomonadota</taxon>
        <taxon>Alphaproteobacteria</taxon>
        <taxon>Hyphomicrobiales</taxon>
        <taxon>Rhizobiaceae</taxon>
        <taxon>Rhizobium/Agrobacterium group</taxon>
        <taxon>Pararhizobium</taxon>
    </lineage>
</organism>
<protein>
    <submittedName>
        <fullName evidence="2">Lactoylglutathione lyase</fullName>
    </submittedName>
</protein>
<dbReference type="GO" id="GO:0016829">
    <property type="term" value="F:lyase activity"/>
    <property type="evidence" value="ECO:0007669"/>
    <property type="project" value="UniProtKB-KW"/>
</dbReference>
<dbReference type="InterPro" id="IPR029068">
    <property type="entry name" value="Glyas_Bleomycin-R_OHBP_Dase"/>
</dbReference>
<dbReference type="EMBL" id="LGLV01000001">
    <property type="protein sequence ID" value="OBZ97604.1"/>
    <property type="molecule type" value="Genomic_DNA"/>
</dbReference>
<evidence type="ECO:0000313" key="2">
    <source>
        <dbReference type="EMBL" id="OBZ97604.1"/>
    </source>
</evidence>
<sequence length="148" mass="16715">MIKGLTGIGHAAIRVKDIDVSLDFYCNKLGFQEMLRLHRDNGDLWLVYLRINDLQYLEVFPYAVGDAAPPREAIGLNHICITVDNVDEVVRQLAEQNIPLIQPLVSGADGNRQAWIADPDGNRYELMQMNADCMQYEAIKRLKETNAA</sequence>
<dbReference type="AlphaFoldDB" id="A0A1C7PCY5"/>
<feature type="domain" description="VOC" evidence="1">
    <location>
        <begin position="7"/>
        <end position="129"/>
    </location>
</feature>
<dbReference type="PANTHER" id="PTHR21366">
    <property type="entry name" value="GLYOXALASE FAMILY PROTEIN"/>
    <property type="match status" value="1"/>
</dbReference>
<dbReference type="Proteomes" id="UP000093111">
    <property type="component" value="Plasmid pF5.1a"/>
</dbReference>
<dbReference type="PANTHER" id="PTHR21366:SF31">
    <property type="entry name" value="METALLOTHIOL TRANSFERASE FOSB"/>
    <property type="match status" value="1"/>
</dbReference>
<proteinExistence type="predicted"/>
<dbReference type="PATRIC" id="fig|1612624.7.peg.107"/>
<keyword evidence="2" id="KW-0456">Lyase</keyword>
<accession>A0A1C7PCY5</accession>
<dbReference type="InterPro" id="IPR004360">
    <property type="entry name" value="Glyas_Fos-R_dOase_dom"/>
</dbReference>
<evidence type="ECO:0000259" key="1">
    <source>
        <dbReference type="PROSITE" id="PS51819"/>
    </source>
</evidence>
<dbReference type="InterPro" id="IPR037523">
    <property type="entry name" value="VOC_core"/>
</dbReference>
<dbReference type="Pfam" id="PF00903">
    <property type="entry name" value="Glyoxalase"/>
    <property type="match status" value="1"/>
</dbReference>
<dbReference type="Gene3D" id="3.10.180.10">
    <property type="entry name" value="2,3-Dihydroxybiphenyl 1,2-Dioxygenase, domain 1"/>
    <property type="match status" value="1"/>
</dbReference>
<dbReference type="SUPFAM" id="SSF54593">
    <property type="entry name" value="Glyoxalase/Bleomycin resistance protein/Dihydroxybiphenyl dioxygenase"/>
    <property type="match status" value="1"/>
</dbReference>
<geneLocation type="plasmid" evidence="3">
    <name>pf5.1a</name>
</geneLocation>
<dbReference type="PROSITE" id="PS51819">
    <property type="entry name" value="VOC"/>
    <property type="match status" value="1"/>
</dbReference>
<keyword evidence="3" id="KW-1185">Reference proteome</keyword>
<evidence type="ECO:0000313" key="3">
    <source>
        <dbReference type="Proteomes" id="UP000093111"/>
    </source>
</evidence>
<dbReference type="RefSeq" id="WP_068950674.1">
    <property type="nucleotide sequence ID" value="NZ_CM004502.1"/>
</dbReference>
<name>A0A1C7PCY5_9HYPH</name>
<gene>
    <name evidence="2" type="ORF">ADU59_00510</name>
</gene>
<reference evidence="2 3" key="1">
    <citation type="journal article" date="2016" name="Syst. Appl. Microbiol.">
        <title>Pararhizobium polonicum sp. nov. isolated from tumors on stone fruit rootstocks.</title>
        <authorList>
            <person name="Pulawska J."/>
            <person name="Kuzmanovic N."/>
            <person name="Willems A."/>
            <person name="Pothier J.F."/>
        </authorList>
    </citation>
    <scope>NUCLEOTIDE SEQUENCE [LARGE SCALE GENOMIC DNA]</scope>
    <source>
        <strain evidence="2 3">F5.1</strain>
        <plasmid evidence="2">pF5.1a</plasmid>
    </source>
</reference>
<dbReference type="InterPro" id="IPR050383">
    <property type="entry name" value="GlyoxalaseI/FosfomycinResist"/>
</dbReference>
<comment type="caution">
    <text evidence="2">The sequence shown here is derived from an EMBL/GenBank/DDBJ whole genome shotgun (WGS) entry which is preliminary data.</text>
</comment>
<dbReference type="CDD" id="cd06587">
    <property type="entry name" value="VOC"/>
    <property type="match status" value="1"/>
</dbReference>
<dbReference type="OrthoDB" id="7947929at2"/>
<keyword evidence="2" id="KW-0614">Plasmid</keyword>